<dbReference type="EMBL" id="SCWE01000001">
    <property type="protein sequence ID" value="TDM03423.1"/>
    <property type="molecule type" value="Genomic_DNA"/>
</dbReference>
<comment type="caution">
    <text evidence="1">The sequence shown here is derived from an EMBL/GenBank/DDBJ whole genome shotgun (WGS) entry which is preliminary data.</text>
</comment>
<protein>
    <recommendedName>
        <fullName evidence="3">XRE family transcriptional regulator</fullName>
    </recommendedName>
</protein>
<dbReference type="InterPro" id="IPR010982">
    <property type="entry name" value="Lambda_DNA-bd_dom_sf"/>
</dbReference>
<keyword evidence="2" id="KW-1185">Reference proteome</keyword>
<evidence type="ECO:0000313" key="1">
    <source>
        <dbReference type="EMBL" id="TDM03423.1"/>
    </source>
</evidence>
<gene>
    <name evidence="1" type="ORF">ERX37_04890</name>
</gene>
<dbReference type="OrthoDB" id="72638at2"/>
<dbReference type="Gene3D" id="1.10.260.40">
    <property type="entry name" value="lambda repressor-like DNA-binding domains"/>
    <property type="match status" value="1"/>
</dbReference>
<dbReference type="Proteomes" id="UP000295328">
    <property type="component" value="Unassembled WGS sequence"/>
</dbReference>
<dbReference type="AlphaFoldDB" id="A0A4R6BNI6"/>
<evidence type="ECO:0000313" key="2">
    <source>
        <dbReference type="Proteomes" id="UP000295328"/>
    </source>
</evidence>
<name>A0A4R6BNI6_9STAP</name>
<dbReference type="SUPFAM" id="SSF47413">
    <property type="entry name" value="lambda repressor-like DNA-binding domains"/>
    <property type="match status" value="1"/>
</dbReference>
<sequence length="83" mass="9782">MKNILRYRKFLCLTQQDMAQFLKISVQAYRNKESGRSSFNDSEKIKVRQLFRKEGLTDLTIDDIFFNEVVSQSIVSNSEEVKQ</sequence>
<evidence type="ECO:0008006" key="3">
    <source>
        <dbReference type="Google" id="ProtNLM"/>
    </source>
</evidence>
<proteinExistence type="predicted"/>
<dbReference type="RefSeq" id="WP_133429519.1">
    <property type="nucleotide sequence ID" value="NZ_BMCC01000001.1"/>
</dbReference>
<reference evidence="1 2" key="1">
    <citation type="submission" date="2019-01" db="EMBL/GenBank/DDBJ databases">
        <title>Draft genome sequences of the type strains of six Macrococcus species.</title>
        <authorList>
            <person name="Mazhar S."/>
            <person name="Altermann E."/>
            <person name="Hill C."/>
            <person name="Mcauliffe O."/>
        </authorList>
    </citation>
    <scope>NUCLEOTIDE SEQUENCE [LARGE SCALE GENOMIC DNA]</scope>
    <source>
        <strain evidence="1 2">CCM4809</strain>
    </source>
</reference>
<accession>A0A4R6BNI6</accession>
<dbReference type="GO" id="GO:0003677">
    <property type="term" value="F:DNA binding"/>
    <property type="evidence" value="ECO:0007669"/>
    <property type="project" value="InterPro"/>
</dbReference>
<organism evidence="1 2">
    <name type="scientific">Macrococcus hajekii</name>
    <dbReference type="NCBI Taxonomy" id="198482"/>
    <lineage>
        <taxon>Bacteria</taxon>
        <taxon>Bacillati</taxon>
        <taxon>Bacillota</taxon>
        <taxon>Bacilli</taxon>
        <taxon>Bacillales</taxon>
        <taxon>Staphylococcaceae</taxon>
        <taxon>Macrococcus</taxon>
    </lineage>
</organism>